<evidence type="ECO:0000313" key="3">
    <source>
        <dbReference type="Proteomes" id="UP000762676"/>
    </source>
</evidence>
<dbReference type="GO" id="GO:0004519">
    <property type="term" value="F:endonuclease activity"/>
    <property type="evidence" value="ECO:0007669"/>
    <property type="project" value="UniProtKB-KW"/>
</dbReference>
<evidence type="ECO:0000256" key="1">
    <source>
        <dbReference type="SAM" id="MobiDB-lite"/>
    </source>
</evidence>
<comment type="caution">
    <text evidence="2">The sequence shown here is derived from an EMBL/GenBank/DDBJ whole genome shotgun (WGS) entry which is preliminary data.</text>
</comment>
<keyword evidence="2" id="KW-0378">Hydrolase</keyword>
<organism evidence="2 3">
    <name type="scientific">Elysia marginata</name>
    <dbReference type="NCBI Taxonomy" id="1093978"/>
    <lineage>
        <taxon>Eukaryota</taxon>
        <taxon>Metazoa</taxon>
        <taxon>Spiralia</taxon>
        <taxon>Lophotrochozoa</taxon>
        <taxon>Mollusca</taxon>
        <taxon>Gastropoda</taxon>
        <taxon>Heterobranchia</taxon>
        <taxon>Euthyneura</taxon>
        <taxon>Panpulmonata</taxon>
        <taxon>Sacoglossa</taxon>
        <taxon>Placobranchoidea</taxon>
        <taxon>Plakobranchidae</taxon>
        <taxon>Elysia</taxon>
    </lineage>
</organism>
<reference evidence="2 3" key="1">
    <citation type="journal article" date="2021" name="Elife">
        <title>Chloroplast acquisition without the gene transfer in kleptoplastic sea slugs, Plakobranchus ocellatus.</title>
        <authorList>
            <person name="Maeda T."/>
            <person name="Takahashi S."/>
            <person name="Yoshida T."/>
            <person name="Shimamura S."/>
            <person name="Takaki Y."/>
            <person name="Nagai Y."/>
            <person name="Toyoda A."/>
            <person name="Suzuki Y."/>
            <person name="Arimoto A."/>
            <person name="Ishii H."/>
            <person name="Satoh N."/>
            <person name="Nishiyama T."/>
            <person name="Hasebe M."/>
            <person name="Maruyama T."/>
            <person name="Minagawa J."/>
            <person name="Obokata J."/>
            <person name="Shigenobu S."/>
        </authorList>
    </citation>
    <scope>NUCLEOTIDE SEQUENCE [LARGE SCALE GENOMIC DNA]</scope>
</reference>
<evidence type="ECO:0000313" key="2">
    <source>
        <dbReference type="EMBL" id="GFS00882.1"/>
    </source>
</evidence>
<proteinExistence type="predicted"/>
<sequence length="133" mass="14852">MESVKKNSRFPAPGVCRSPATDADAGLPLNTGRYNSDADFNRRRRGVASKDSRSREALLRCGSFLQMGAFNENTLRIEYEVVECQQWRNNVNIEILGVQEHRINLKDPKNIEHRTIGSSTSIISSGSKNEAQA</sequence>
<dbReference type="Proteomes" id="UP000762676">
    <property type="component" value="Unassembled WGS sequence"/>
</dbReference>
<dbReference type="AlphaFoldDB" id="A0AAV4HVV9"/>
<keyword evidence="3" id="KW-1185">Reference proteome</keyword>
<protein>
    <submittedName>
        <fullName evidence="2">AP1 endonuclease</fullName>
    </submittedName>
</protein>
<name>A0AAV4HVV9_9GAST</name>
<keyword evidence="2" id="KW-0255">Endonuclease</keyword>
<accession>A0AAV4HVV9</accession>
<keyword evidence="2" id="KW-0540">Nuclease</keyword>
<feature type="region of interest" description="Disordered" evidence="1">
    <location>
        <begin position="1"/>
        <end position="52"/>
    </location>
</feature>
<dbReference type="EMBL" id="BMAT01002189">
    <property type="protein sequence ID" value="GFS00882.1"/>
    <property type="molecule type" value="Genomic_DNA"/>
</dbReference>
<gene>
    <name evidence="2" type="ORF">ElyMa_001082100</name>
</gene>